<dbReference type="Gene3D" id="3.40.50.1000">
    <property type="entry name" value="HAD superfamily/HAD-like"/>
    <property type="match status" value="1"/>
</dbReference>
<evidence type="ECO:0000256" key="4">
    <source>
        <dbReference type="ARBA" id="ARBA00022723"/>
    </source>
</evidence>
<dbReference type="PRINTS" id="PR00119">
    <property type="entry name" value="CATATPASE"/>
</dbReference>
<comment type="caution">
    <text evidence="15">The sequence shown here is derived from an EMBL/GenBank/DDBJ whole genome shotgun (WGS) entry which is preliminary data.</text>
</comment>
<feature type="transmembrane region" description="Helical" evidence="12">
    <location>
        <begin position="911"/>
        <end position="928"/>
    </location>
</feature>
<comment type="similarity">
    <text evidence="2 12">Belongs to the cation transport ATPase (P-type) (TC 3.A.3) family. Type IV subfamily.</text>
</comment>
<dbReference type="InterPro" id="IPR018303">
    <property type="entry name" value="ATPase_P-typ_P_site"/>
</dbReference>
<dbReference type="SUPFAM" id="SSF56784">
    <property type="entry name" value="HAD-like"/>
    <property type="match status" value="1"/>
</dbReference>
<sequence length="1063" mass="120725">MPTQVSAQDQDNVWGVVPFLYHSKQWKGQNDNYISTTRYTALTFLPLTLFENFRNLTNVYFLFVLIISCLPSSPVLFVFNLLPLLFVIIVSMVKSAIEDLLKRKQDKIRNKAPVKIYKFGEWVTVESREIQSGDLVLQEGNTMVACDLLYLTSSNENQTVNYSETQLNGESAVKTLTAHPAFTGCKFPEYIVRNYFEAHLPEPTRDLFKFDGKLIGPGNSQYPISIQNVLLRGMTIHYTDWILGIALCTGHDCKIMKNQRHPPAKVTQFDKNINWMILGIFIFKMVIIIVLAALSAYHETKGKFPYLDLVTSSFGSSMWTSWMQYFVLYSYFIPISLIVTIEIIRLFHMIILGYDIRLTDEEFGPPEPHSANSIGQLGFVTHVLSDKTGTLTENLMELVEFVDENGPYKASTFSELSENLKEKSSEFLQCLALCNTVIVYHSPTGETEYNAESPDEAAFVKFAALNGHVLIERQPNLVILEVNGHRIEYDIVSLLPFDSDRKRMTIAVREKGKEEIIVMTKGADNIIYQRSVEIKYEEDVNRYAVSGYRTLVFTKRVLNSQESQNWISEFSEANTKIEGRDEAIAEISEHIENQLNIIGVSAVEDKLQPYIRESIQWLRAAKISVWVLTGDKLETAIEIGKTTAVILPDSDMLIVSSMDDKEVESQLKTYAEQFDTFNDPVLILTAHATELVLESLSSLFMPIAMRCKSVIFSRVSPFQKASIVAAVKKENGTMTLAIGDGANDVGMIQEAHVGIGVMGREGSQAAQNSDFAIPRFNRLIPLIAIHGQWTVSRFMRTAMFMLYKNFAFILTYFWSSFDSMFSPTNFYDQFFISMFNLVFTLLPPFAYGFFERNMREESLLIYPQLHRSTPNPMKFPYLLLYFGVAIYHSLVVYYSVRLACKDDSLQNNGNMSYIIIVIMVSIQMTLWANDWNGFIIGALILTFVLLFSVVIGYSYLVVPSLIVMVEEALGSLKGWFTIAIAVVLGIVPPAIIEFLIGQFKPSLQRLVLESEVYNKERPADFVEAMKFNPCYDDMNIHNEISINNSGSYMKNENESDMSLSDIN</sequence>
<keyword evidence="5 12" id="KW-0547">Nucleotide-binding</keyword>
<evidence type="ECO:0000256" key="2">
    <source>
        <dbReference type="ARBA" id="ARBA00008109"/>
    </source>
</evidence>
<dbReference type="SFLD" id="SFLDG00002">
    <property type="entry name" value="C1.7:_P-type_atpase_like"/>
    <property type="match status" value="1"/>
</dbReference>
<evidence type="ECO:0000256" key="5">
    <source>
        <dbReference type="ARBA" id="ARBA00022741"/>
    </source>
</evidence>
<dbReference type="PANTHER" id="PTHR24092:SF218">
    <property type="entry name" value="PHOSPHOLIPID-TRANSPORTING ATPASE"/>
    <property type="match status" value="1"/>
</dbReference>
<keyword evidence="10 12" id="KW-0472">Membrane</keyword>
<dbReference type="NCBIfam" id="TIGR01494">
    <property type="entry name" value="ATPase_P-type"/>
    <property type="match status" value="1"/>
</dbReference>
<dbReference type="InterPro" id="IPR001757">
    <property type="entry name" value="P_typ_ATPase"/>
</dbReference>
<gene>
    <name evidence="15" type="ORF">M9Y10_045490</name>
</gene>
<name>A0ABR2JVD9_9EUKA</name>
<feature type="transmembrane region" description="Helical" evidence="12">
    <location>
        <begin position="975"/>
        <end position="996"/>
    </location>
</feature>
<dbReference type="Proteomes" id="UP001470230">
    <property type="component" value="Unassembled WGS sequence"/>
</dbReference>
<dbReference type="Pfam" id="PF16212">
    <property type="entry name" value="PhoLip_ATPase_C"/>
    <property type="match status" value="1"/>
</dbReference>
<comment type="catalytic activity">
    <reaction evidence="11 12">
        <text>ATP + H2O + phospholipidSide 1 = ADP + phosphate + phospholipidSide 2.</text>
        <dbReference type="EC" id="7.6.2.1"/>
    </reaction>
</comment>
<evidence type="ECO:0000256" key="9">
    <source>
        <dbReference type="ARBA" id="ARBA00022989"/>
    </source>
</evidence>
<dbReference type="InterPro" id="IPR023299">
    <property type="entry name" value="ATPase_P-typ_cyto_dom_N"/>
</dbReference>
<feature type="domain" description="P-type ATPase C-terminal" evidence="14">
    <location>
        <begin position="766"/>
        <end position="1001"/>
    </location>
</feature>
<dbReference type="SFLD" id="SFLDS00003">
    <property type="entry name" value="Haloacid_Dehalogenase"/>
    <property type="match status" value="1"/>
</dbReference>
<dbReference type="InterPro" id="IPR023298">
    <property type="entry name" value="ATPase_P-typ_TM_dom_sf"/>
</dbReference>
<dbReference type="SFLD" id="SFLDF00027">
    <property type="entry name" value="p-type_atpase"/>
    <property type="match status" value="1"/>
</dbReference>
<evidence type="ECO:0000256" key="8">
    <source>
        <dbReference type="ARBA" id="ARBA00022967"/>
    </source>
</evidence>
<feature type="domain" description="P-type ATPase N-terminal" evidence="13">
    <location>
        <begin position="30"/>
        <end position="72"/>
    </location>
</feature>
<dbReference type="InterPro" id="IPR036412">
    <property type="entry name" value="HAD-like_sf"/>
</dbReference>
<keyword evidence="3 12" id="KW-0812">Transmembrane</keyword>
<evidence type="ECO:0000313" key="16">
    <source>
        <dbReference type="Proteomes" id="UP001470230"/>
    </source>
</evidence>
<keyword evidence="6 12" id="KW-0067">ATP-binding</keyword>
<feature type="transmembrane region" description="Helical" evidence="12">
    <location>
        <begin position="829"/>
        <end position="850"/>
    </location>
</feature>
<feature type="transmembrane region" description="Helical" evidence="12">
    <location>
        <begin position="326"/>
        <end position="347"/>
    </location>
</feature>
<feature type="transmembrane region" description="Helical" evidence="12">
    <location>
        <begin position="275"/>
        <end position="297"/>
    </location>
</feature>
<keyword evidence="4" id="KW-0479">Metal-binding</keyword>
<dbReference type="InterPro" id="IPR008250">
    <property type="entry name" value="ATPase_P-typ_transduc_dom_A_sf"/>
</dbReference>
<evidence type="ECO:0000256" key="3">
    <source>
        <dbReference type="ARBA" id="ARBA00022692"/>
    </source>
</evidence>
<dbReference type="InterPro" id="IPR023214">
    <property type="entry name" value="HAD_sf"/>
</dbReference>
<dbReference type="InterPro" id="IPR044492">
    <property type="entry name" value="P_typ_ATPase_HD_dom"/>
</dbReference>
<feature type="transmembrane region" description="Helical" evidence="12">
    <location>
        <begin position="60"/>
        <end position="93"/>
    </location>
</feature>
<protein>
    <recommendedName>
        <fullName evidence="12">Phospholipid-transporting ATPase</fullName>
        <ecNumber evidence="12">7.6.2.1</ecNumber>
    </recommendedName>
</protein>
<dbReference type="InterPro" id="IPR032631">
    <property type="entry name" value="P-type_ATPase_N"/>
</dbReference>
<evidence type="ECO:0000256" key="12">
    <source>
        <dbReference type="RuleBase" id="RU362033"/>
    </source>
</evidence>
<evidence type="ECO:0000256" key="10">
    <source>
        <dbReference type="ARBA" id="ARBA00023136"/>
    </source>
</evidence>
<evidence type="ECO:0000256" key="6">
    <source>
        <dbReference type="ARBA" id="ARBA00022840"/>
    </source>
</evidence>
<keyword evidence="7 12" id="KW-0460">Magnesium</keyword>
<reference evidence="15 16" key="1">
    <citation type="submission" date="2024-04" db="EMBL/GenBank/DDBJ databases">
        <title>Tritrichomonas musculus Genome.</title>
        <authorList>
            <person name="Alves-Ferreira E."/>
            <person name="Grigg M."/>
            <person name="Lorenzi H."/>
            <person name="Galac M."/>
        </authorList>
    </citation>
    <scope>NUCLEOTIDE SEQUENCE [LARGE SCALE GENOMIC DNA]</scope>
    <source>
        <strain evidence="15 16">EAF2021</strain>
    </source>
</reference>
<feature type="transmembrane region" description="Helical" evidence="12">
    <location>
        <begin position="798"/>
        <end position="817"/>
    </location>
</feature>
<dbReference type="SUPFAM" id="SSF81660">
    <property type="entry name" value="Metal cation-transporting ATPase, ATP-binding domain N"/>
    <property type="match status" value="1"/>
</dbReference>
<proteinExistence type="inferred from homology"/>
<feature type="transmembrane region" description="Helical" evidence="12">
    <location>
        <begin position="875"/>
        <end position="896"/>
    </location>
</feature>
<keyword evidence="8 12" id="KW-1278">Translocase</keyword>
<dbReference type="Pfam" id="PF16209">
    <property type="entry name" value="PhoLip_ATPase_N"/>
    <property type="match status" value="1"/>
</dbReference>
<dbReference type="EMBL" id="JAPFFF010000009">
    <property type="protein sequence ID" value="KAK8882847.1"/>
    <property type="molecule type" value="Genomic_DNA"/>
</dbReference>
<evidence type="ECO:0000259" key="14">
    <source>
        <dbReference type="Pfam" id="PF16212"/>
    </source>
</evidence>
<keyword evidence="16" id="KW-1185">Reference proteome</keyword>
<evidence type="ECO:0000313" key="15">
    <source>
        <dbReference type="EMBL" id="KAK8882847.1"/>
    </source>
</evidence>
<evidence type="ECO:0000256" key="11">
    <source>
        <dbReference type="ARBA" id="ARBA00034036"/>
    </source>
</evidence>
<keyword evidence="9 12" id="KW-1133">Transmembrane helix</keyword>
<comment type="subcellular location">
    <subcellularLocation>
        <location evidence="1 12">Membrane</location>
        <topology evidence="1 12">Multi-pass membrane protein</topology>
    </subcellularLocation>
</comment>
<dbReference type="PANTHER" id="PTHR24092">
    <property type="entry name" value="PROBABLE PHOSPHOLIPID-TRANSPORTING ATPASE"/>
    <property type="match status" value="1"/>
</dbReference>
<dbReference type="Gene3D" id="2.70.150.10">
    <property type="entry name" value="Calcium-transporting ATPase, cytoplasmic transduction domain A"/>
    <property type="match status" value="1"/>
</dbReference>
<dbReference type="NCBIfam" id="TIGR01652">
    <property type="entry name" value="ATPase-Plipid"/>
    <property type="match status" value="1"/>
</dbReference>
<feature type="transmembrane region" description="Helical" evidence="12">
    <location>
        <begin position="935"/>
        <end position="955"/>
    </location>
</feature>
<accession>A0ABR2JVD9</accession>
<dbReference type="SUPFAM" id="SSF81653">
    <property type="entry name" value="Calcium ATPase, transduction domain A"/>
    <property type="match status" value="1"/>
</dbReference>
<evidence type="ECO:0000256" key="1">
    <source>
        <dbReference type="ARBA" id="ARBA00004141"/>
    </source>
</evidence>
<dbReference type="Pfam" id="PF13246">
    <property type="entry name" value="Cation_ATPase"/>
    <property type="match status" value="1"/>
</dbReference>
<evidence type="ECO:0000259" key="13">
    <source>
        <dbReference type="Pfam" id="PF16209"/>
    </source>
</evidence>
<dbReference type="EC" id="7.6.2.1" evidence="12"/>
<dbReference type="Gene3D" id="3.40.1110.10">
    <property type="entry name" value="Calcium-transporting ATPase, cytoplasmic domain N"/>
    <property type="match status" value="1"/>
</dbReference>
<dbReference type="InterPro" id="IPR006539">
    <property type="entry name" value="P-type_ATPase_IV"/>
</dbReference>
<dbReference type="InterPro" id="IPR032630">
    <property type="entry name" value="P_typ_ATPase_c"/>
</dbReference>
<dbReference type="PROSITE" id="PS00154">
    <property type="entry name" value="ATPASE_E1_E2"/>
    <property type="match status" value="1"/>
</dbReference>
<dbReference type="SUPFAM" id="SSF81665">
    <property type="entry name" value="Calcium ATPase, transmembrane domain M"/>
    <property type="match status" value="1"/>
</dbReference>
<organism evidence="15 16">
    <name type="scientific">Tritrichomonas musculus</name>
    <dbReference type="NCBI Taxonomy" id="1915356"/>
    <lineage>
        <taxon>Eukaryota</taxon>
        <taxon>Metamonada</taxon>
        <taxon>Parabasalia</taxon>
        <taxon>Tritrichomonadida</taxon>
        <taxon>Tritrichomonadidae</taxon>
        <taxon>Tritrichomonas</taxon>
    </lineage>
</organism>
<evidence type="ECO:0000256" key="7">
    <source>
        <dbReference type="ARBA" id="ARBA00022842"/>
    </source>
</evidence>